<dbReference type="Pfam" id="PF00356">
    <property type="entry name" value="LacI"/>
    <property type="match status" value="1"/>
</dbReference>
<reference evidence="6" key="1">
    <citation type="submission" date="2017-07" db="EMBL/GenBank/DDBJ databases">
        <authorList>
            <person name="Varghese N."/>
            <person name="Submissions S."/>
        </authorList>
    </citation>
    <scope>NUCLEOTIDE SEQUENCE [LARGE SCALE GENOMIC DNA]</scope>
    <source>
        <strain evidence="6">NLAE-zl-C134</strain>
    </source>
</reference>
<dbReference type="InterPro" id="IPR010982">
    <property type="entry name" value="Lambda_DNA-bd_dom_sf"/>
</dbReference>
<evidence type="ECO:0000313" key="5">
    <source>
        <dbReference type="EMBL" id="SUQ16119.1"/>
    </source>
</evidence>
<dbReference type="PANTHER" id="PTHR30146:SF109">
    <property type="entry name" value="HTH-TYPE TRANSCRIPTIONAL REGULATOR GALS"/>
    <property type="match status" value="1"/>
</dbReference>
<protein>
    <submittedName>
        <fullName evidence="5">LacI family transcriptional regulator</fullName>
    </submittedName>
</protein>
<keyword evidence="3" id="KW-0804">Transcription</keyword>
<keyword evidence="2" id="KW-0238">DNA-binding</keyword>
<dbReference type="Pfam" id="PF13377">
    <property type="entry name" value="Peripla_BP_3"/>
    <property type="match status" value="1"/>
</dbReference>
<evidence type="ECO:0000259" key="4">
    <source>
        <dbReference type="PROSITE" id="PS50932"/>
    </source>
</evidence>
<dbReference type="OrthoDB" id="43195at2"/>
<feature type="domain" description="HTH lacI-type" evidence="4">
    <location>
        <begin position="6"/>
        <end position="45"/>
    </location>
</feature>
<dbReference type="Gene3D" id="1.10.260.40">
    <property type="entry name" value="lambda repressor-like DNA-binding domains"/>
    <property type="match status" value="1"/>
</dbReference>
<proteinExistence type="predicted"/>
<dbReference type="EMBL" id="UHJJ01000022">
    <property type="protein sequence ID" value="SUQ16119.1"/>
    <property type="molecule type" value="Genomic_DNA"/>
</dbReference>
<sequence length="337" mass="38935">MKYKAKDIARELGVSPATVSLVLNNKPGVGAEKREEIMKKIMELDCEYLLKDNGFNRGDIGLVIYKCGGSIIDEYPFFNYLSESLNRAIEKNNYTMTMMYLDKDMPLNERYVALENFRYAGYIVYAVEMYPEDMDIFTRLNVPCVYLDNPFPSLAVDTVTVDNYLGIYQEFEYLYHMGHREFGYIKSKVPILCFEERMNAFEDCLRRWGIKCRPEHVMEVGYLESETERDIEAYLEKQKDLPTVFMADNDLLACRAVQAFKRNGIKVPDDVSVVGFDNRPICSFTEPKVTTVQLPGDEMGEMAVELLMQRLGNKRKHTAKYKLGTKLIINESVKNLV</sequence>
<dbReference type="PROSITE" id="PS50932">
    <property type="entry name" value="HTH_LACI_2"/>
    <property type="match status" value="1"/>
</dbReference>
<keyword evidence="1" id="KW-0805">Transcription regulation</keyword>
<dbReference type="AlphaFoldDB" id="A0A315ZR39"/>
<organism evidence="5 6">
    <name type="scientific">Faecalicatena contorta</name>
    <dbReference type="NCBI Taxonomy" id="39482"/>
    <lineage>
        <taxon>Bacteria</taxon>
        <taxon>Bacillati</taxon>
        <taxon>Bacillota</taxon>
        <taxon>Clostridia</taxon>
        <taxon>Lachnospirales</taxon>
        <taxon>Lachnospiraceae</taxon>
        <taxon>Faecalicatena</taxon>
    </lineage>
</organism>
<dbReference type="InterPro" id="IPR028082">
    <property type="entry name" value="Peripla_BP_I"/>
</dbReference>
<dbReference type="Proteomes" id="UP000254051">
    <property type="component" value="Unassembled WGS sequence"/>
</dbReference>
<gene>
    <name evidence="5" type="ORF">SAMN05216529_1227</name>
</gene>
<evidence type="ECO:0000256" key="3">
    <source>
        <dbReference type="ARBA" id="ARBA00023163"/>
    </source>
</evidence>
<keyword evidence="6" id="KW-1185">Reference proteome</keyword>
<evidence type="ECO:0000256" key="2">
    <source>
        <dbReference type="ARBA" id="ARBA00023125"/>
    </source>
</evidence>
<dbReference type="GO" id="GO:0000976">
    <property type="term" value="F:transcription cis-regulatory region binding"/>
    <property type="evidence" value="ECO:0007669"/>
    <property type="project" value="TreeGrafter"/>
</dbReference>
<dbReference type="CDD" id="cd01392">
    <property type="entry name" value="HTH_LacI"/>
    <property type="match status" value="1"/>
</dbReference>
<evidence type="ECO:0000313" key="6">
    <source>
        <dbReference type="Proteomes" id="UP000254051"/>
    </source>
</evidence>
<name>A0A315ZR39_9FIRM</name>
<dbReference type="SUPFAM" id="SSF47413">
    <property type="entry name" value="lambda repressor-like DNA-binding domains"/>
    <property type="match status" value="1"/>
</dbReference>
<dbReference type="PANTHER" id="PTHR30146">
    <property type="entry name" value="LACI-RELATED TRANSCRIPTIONAL REPRESSOR"/>
    <property type="match status" value="1"/>
</dbReference>
<dbReference type="SMART" id="SM00354">
    <property type="entry name" value="HTH_LACI"/>
    <property type="match status" value="1"/>
</dbReference>
<evidence type="ECO:0000256" key="1">
    <source>
        <dbReference type="ARBA" id="ARBA00023015"/>
    </source>
</evidence>
<dbReference type="InterPro" id="IPR000843">
    <property type="entry name" value="HTH_LacI"/>
</dbReference>
<dbReference type="SUPFAM" id="SSF53822">
    <property type="entry name" value="Periplasmic binding protein-like I"/>
    <property type="match status" value="1"/>
</dbReference>
<dbReference type="RefSeq" id="WP_109714527.1">
    <property type="nucleotide sequence ID" value="NZ_QGDS01000022.1"/>
</dbReference>
<dbReference type="InterPro" id="IPR046335">
    <property type="entry name" value="LacI/GalR-like_sensor"/>
</dbReference>
<accession>A0A315ZR39</accession>
<dbReference type="GO" id="GO:0003700">
    <property type="term" value="F:DNA-binding transcription factor activity"/>
    <property type="evidence" value="ECO:0007669"/>
    <property type="project" value="TreeGrafter"/>
</dbReference>
<dbReference type="Gene3D" id="3.40.50.2300">
    <property type="match status" value="2"/>
</dbReference>